<feature type="transmembrane region" description="Helical" evidence="6">
    <location>
        <begin position="21"/>
        <end position="43"/>
    </location>
</feature>
<name>A0A222EAT7_9RHOB</name>
<proteinExistence type="predicted"/>
<feature type="transmembrane region" description="Helical" evidence="6">
    <location>
        <begin position="217"/>
        <end position="238"/>
    </location>
</feature>
<keyword evidence="3 6" id="KW-0812">Transmembrane</keyword>
<feature type="transmembrane region" description="Helical" evidence="6">
    <location>
        <begin position="258"/>
        <end position="283"/>
    </location>
</feature>
<comment type="subcellular location">
    <subcellularLocation>
        <location evidence="1">Cell membrane</location>
        <topology evidence="1">Multi-pass membrane protein</topology>
    </subcellularLocation>
</comment>
<dbReference type="KEGG" id="aht:ANTHELSMS3_04826"/>
<sequence length="304" mass="32524">MIWIVRNADTSSVFAAMRGANLWLLAAAVGMQVLGAAIMAARWRLLLEVRDVRPGFGYLFTATVSAFFFRQFLPSVVGGDAIRSVAAWRAGADPGFAALSLVADRLFGLLALILFLVVASVFMTQVAGGLPGLWAGMGLAMAVVGGGLVFLMAPGRIRLPARAPARLHRILDAMRVFAGAHRIIPSCLGLSILLQINVVTFYWVIGQALGLDVPYGAFYVIVPIAIFMMMAPFSINGIGIREVAFIYLLGVWNIERELALAFAWLEFGTILTAGLLGGAVYLLHRAPQSTALRGDRGEGATDVT</sequence>
<dbReference type="OrthoDB" id="9788795at2"/>
<reference evidence="7 8" key="1">
    <citation type="submission" date="2017-07" db="EMBL/GenBank/DDBJ databases">
        <title>Genome Sequence of Antarctobacter heliothermus Strain SMS3 Isolated from a culture of the Diatom Skeletonema marinoi.</title>
        <authorList>
            <person name="Topel M."/>
            <person name="Pinder M.I.M."/>
            <person name="Johansson O.N."/>
            <person name="Kourtchenko O."/>
            <person name="Godhe A."/>
            <person name="Clarke A.K."/>
        </authorList>
    </citation>
    <scope>NUCLEOTIDE SEQUENCE [LARGE SCALE GENOMIC DNA]</scope>
    <source>
        <strain evidence="7 8">SMS3</strain>
        <plasmid evidence="8">Plasmid psms3-1</plasmid>
    </source>
</reference>
<evidence type="ECO:0000313" key="7">
    <source>
        <dbReference type="EMBL" id="ASP23220.1"/>
    </source>
</evidence>
<evidence type="ECO:0000256" key="1">
    <source>
        <dbReference type="ARBA" id="ARBA00004651"/>
    </source>
</evidence>
<evidence type="ECO:0000313" key="8">
    <source>
        <dbReference type="Proteomes" id="UP000203589"/>
    </source>
</evidence>
<gene>
    <name evidence="7" type="ORF">ANTHELSMS3_04826</name>
</gene>
<feature type="transmembrane region" description="Helical" evidence="6">
    <location>
        <begin position="106"/>
        <end position="127"/>
    </location>
</feature>
<evidence type="ECO:0000256" key="2">
    <source>
        <dbReference type="ARBA" id="ARBA00022475"/>
    </source>
</evidence>
<keyword evidence="4 6" id="KW-1133">Transmembrane helix</keyword>
<evidence type="ECO:0000256" key="3">
    <source>
        <dbReference type="ARBA" id="ARBA00022692"/>
    </source>
</evidence>
<dbReference type="Proteomes" id="UP000203589">
    <property type="component" value="Plasmid pSMS3-1"/>
</dbReference>
<dbReference type="PANTHER" id="PTHR40277:SF1">
    <property type="entry name" value="BLL5419 PROTEIN"/>
    <property type="match status" value="1"/>
</dbReference>
<organism evidence="7 8">
    <name type="scientific">Antarctobacter heliothermus</name>
    <dbReference type="NCBI Taxonomy" id="74033"/>
    <lineage>
        <taxon>Bacteria</taxon>
        <taxon>Pseudomonadati</taxon>
        <taxon>Pseudomonadota</taxon>
        <taxon>Alphaproteobacteria</taxon>
        <taxon>Rhodobacterales</taxon>
        <taxon>Roseobacteraceae</taxon>
        <taxon>Antarctobacter</taxon>
    </lineage>
</organism>
<keyword evidence="7" id="KW-0614">Plasmid</keyword>
<keyword evidence="5 6" id="KW-0472">Membrane</keyword>
<keyword evidence="2" id="KW-1003">Cell membrane</keyword>
<accession>A0A222EAT7</accession>
<evidence type="ECO:0000256" key="6">
    <source>
        <dbReference type="SAM" id="Phobius"/>
    </source>
</evidence>
<dbReference type="AlphaFoldDB" id="A0A222EAT7"/>
<geneLocation type="plasmid" evidence="8">
    <name>psms3-1</name>
</geneLocation>
<dbReference type="EMBL" id="CP022541">
    <property type="protein sequence ID" value="ASP23220.1"/>
    <property type="molecule type" value="Genomic_DNA"/>
</dbReference>
<feature type="transmembrane region" description="Helical" evidence="6">
    <location>
        <begin position="55"/>
        <end position="73"/>
    </location>
</feature>
<dbReference type="Pfam" id="PF03706">
    <property type="entry name" value="LPG_synthase_TM"/>
    <property type="match status" value="1"/>
</dbReference>
<feature type="transmembrane region" description="Helical" evidence="6">
    <location>
        <begin position="133"/>
        <end position="153"/>
    </location>
</feature>
<evidence type="ECO:0000256" key="4">
    <source>
        <dbReference type="ARBA" id="ARBA00022989"/>
    </source>
</evidence>
<evidence type="ECO:0000256" key="5">
    <source>
        <dbReference type="ARBA" id="ARBA00023136"/>
    </source>
</evidence>
<dbReference type="RefSeq" id="WP_094037348.1">
    <property type="nucleotide sequence ID" value="NZ_CP022541.1"/>
</dbReference>
<dbReference type="GO" id="GO:0005886">
    <property type="term" value="C:plasma membrane"/>
    <property type="evidence" value="ECO:0007669"/>
    <property type="project" value="UniProtKB-SubCell"/>
</dbReference>
<dbReference type="PANTHER" id="PTHR40277">
    <property type="entry name" value="BLL5419 PROTEIN"/>
    <property type="match status" value="1"/>
</dbReference>
<keyword evidence="8" id="KW-1185">Reference proteome</keyword>
<feature type="transmembrane region" description="Helical" evidence="6">
    <location>
        <begin position="183"/>
        <end position="205"/>
    </location>
</feature>
<dbReference type="InterPro" id="IPR022791">
    <property type="entry name" value="L-PG_synthase/AglD"/>
</dbReference>
<protein>
    <submittedName>
        <fullName evidence="7">Lysylphosphatidylglycerol synthase TM region</fullName>
    </submittedName>
</protein>